<keyword evidence="5" id="KW-0808">Transferase</keyword>
<feature type="transmembrane region" description="Helical" evidence="12">
    <location>
        <begin position="318"/>
        <end position="341"/>
    </location>
</feature>
<evidence type="ECO:0000256" key="5">
    <source>
        <dbReference type="ARBA" id="ARBA00022679"/>
    </source>
</evidence>
<evidence type="ECO:0000313" key="16">
    <source>
        <dbReference type="Proteomes" id="UP000228621"/>
    </source>
</evidence>
<keyword evidence="12" id="KW-1133">Transmembrane helix</keyword>
<dbReference type="RefSeq" id="WP_099642946.1">
    <property type="nucleotide sequence ID" value="NZ_NKHF01000072.1"/>
</dbReference>
<gene>
    <name evidence="15" type="ORF">CEX98_15460</name>
</gene>
<keyword evidence="6" id="KW-0479">Metal-binding</keyword>
<dbReference type="GO" id="GO:0016740">
    <property type="term" value="F:transferase activity"/>
    <property type="evidence" value="ECO:0007669"/>
    <property type="project" value="UniProtKB-KW"/>
</dbReference>
<dbReference type="AlphaFoldDB" id="A0A2A5JMX5"/>
<keyword evidence="16" id="KW-1185">Reference proteome</keyword>
<evidence type="ECO:0000256" key="8">
    <source>
        <dbReference type="ARBA" id="ARBA00022977"/>
    </source>
</evidence>
<keyword evidence="12" id="KW-0472">Membrane</keyword>
<dbReference type="InterPro" id="IPR027939">
    <property type="entry name" value="NMT1/THI5"/>
</dbReference>
<evidence type="ECO:0000313" key="15">
    <source>
        <dbReference type="EMBL" id="PCK30785.1"/>
    </source>
</evidence>
<evidence type="ECO:0000256" key="12">
    <source>
        <dbReference type="SAM" id="Phobius"/>
    </source>
</evidence>
<evidence type="ECO:0000256" key="4">
    <source>
        <dbReference type="ARBA" id="ARBA00011738"/>
    </source>
</evidence>
<evidence type="ECO:0000256" key="3">
    <source>
        <dbReference type="ARBA" id="ARBA00009406"/>
    </source>
</evidence>
<dbReference type="PANTHER" id="PTHR31528">
    <property type="entry name" value="4-AMINO-5-HYDROXYMETHYL-2-METHYLPYRIMIDINE PHOSPHATE SYNTHASE THI11-RELATED"/>
    <property type="match status" value="1"/>
</dbReference>
<dbReference type="InterPro" id="IPR015168">
    <property type="entry name" value="SsuA/THI5"/>
</dbReference>
<evidence type="ECO:0000256" key="13">
    <source>
        <dbReference type="SAM" id="SignalP"/>
    </source>
</evidence>
<reference evidence="16" key="1">
    <citation type="journal article" date="2019" name="Genome Announc.">
        <title>Draft Genome Sequence of Pseudoalteromonas piscicida Strain 36Y ROTHPW, an Hypersaline Seawater Isolate from the South Coast of Sonora, Mexico.</title>
        <authorList>
            <person name="Sanchez-Diaz R."/>
            <person name="Molina-Garza Z.J."/>
            <person name="Cruz-Suarez L.E."/>
            <person name="Selvin J."/>
            <person name="Kiran G.S."/>
            <person name="Ibarra-Gamez J.C."/>
            <person name="Gomez-Gil B."/>
            <person name="Galaviz-Silva L."/>
        </authorList>
    </citation>
    <scope>NUCLEOTIDE SEQUENCE [LARGE SCALE GENOMIC DNA]</scope>
    <source>
        <strain evidence="16">36Y_RITHPW</strain>
    </source>
</reference>
<feature type="chain" id="PRO_5013128356" description="Thiamine pyrimidine synthase" evidence="13">
    <location>
        <begin position="20"/>
        <end position="350"/>
    </location>
</feature>
<comment type="pathway">
    <text evidence="2">Cofactor biosynthesis; thiamine diphosphate biosynthesis.</text>
</comment>
<protein>
    <recommendedName>
        <fullName evidence="10">Thiamine pyrimidine synthase</fullName>
    </recommendedName>
</protein>
<accession>A0A2A5JMX5</accession>
<evidence type="ECO:0000256" key="9">
    <source>
        <dbReference type="ARBA" id="ARBA00023004"/>
    </source>
</evidence>
<evidence type="ECO:0000256" key="7">
    <source>
        <dbReference type="ARBA" id="ARBA00022898"/>
    </source>
</evidence>
<comment type="caution">
    <text evidence="15">The sequence shown here is derived from an EMBL/GenBank/DDBJ whole genome shotgun (WGS) entry which is preliminary data.</text>
</comment>
<keyword evidence="13" id="KW-0732">Signal</keyword>
<keyword evidence="7" id="KW-0663">Pyridoxal phosphate</keyword>
<dbReference type="GO" id="GO:0046872">
    <property type="term" value="F:metal ion binding"/>
    <property type="evidence" value="ECO:0007669"/>
    <property type="project" value="UniProtKB-KW"/>
</dbReference>
<feature type="signal peptide" evidence="13">
    <location>
        <begin position="1"/>
        <end position="19"/>
    </location>
</feature>
<comment type="similarity">
    <text evidence="3">Belongs to the NMT1/THI5 family.</text>
</comment>
<dbReference type="Gene3D" id="3.40.190.10">
    <property type="entry name" value="Periplasmic binding protein-like II"/>
    <property type="match status" value="2"/>
</dbReference>
<evidence type="ECO:0000259" key="14">
    <source>
        <dbReference type="Pfam" id="PF09084"/>
    </source>
</evidence>
<dbReference type="EMBL" id="NKHF01000072">
    <property type="protein sequence ID" value="PCK30785.1"/>
    <property type="molecule type" value="Genomic_DNA"/>
</dbReference>
<organism evidence="15 16">
    <name type="scientific">Pseudoalteromonas piscicida</name>
    <dbReference type="NCBI Taxonomy" id="43662"/>
    <lineage>
        <taxon>Bacteria</taxon>
        <taxon>Pseudomonadati</taxon>
        <taxon>Pseudomonadota</taxon>
        <taxon>Gammaproteobacteria</taxon>
        <taxon>Alteromonadales</taxon>
        <taxon>Pseudoalteromonadaceae</taxon>
        <taxon>Pseudoalteromonas</taxon>
    </lineage>
</organism>
<dbReference type="PANTHER" id="PTHR31528:SF1">
    <property type="entry name" value="4-AMINO-5-HYDROXYMETHYL-2-METHYLPYRIMIDINE PHOSPHATE SYNTHASE THI11-RELATED"/>
    <property type="match status" value="1"/>
</dbReference>
<feature type="domain" description="SsuA/THI5-like" evidence="14">
    <location>
        <begin position="32"/>
        <end position="239"/>
    </location>
</feature>
<dbReference type="SUPFAM" id="SSF53850">
    <property type="entry name" value="Periplasmic binding protein-like II"/>
    <property type="match status" value="1"/>
</dbReference>
<evidence type="ECO:0000256" key="2">
    <source>
        <dbReference type="ARBA" id="ARBA00004948"/>
    </source>
</evidence>
<evidence type="ECO:0000256" key="10">
    <source>
        <dbReference type="ARBA" id="ARBA00033171"/>
    </source>
</evidence>
<evidence type="ECO:0000256" key="11">
    <source>
        <dbReference type="ARBA" id="ARBA00048179"/>
    </source>
</evidence>
<name>A0A2A5JMX5_PSEO7</name>
<evidence type="ECO:0000256" key="6">
    <source>
        <dbReference type="ARBA" id="ARBA00022723"/>
    </source>
</evidence>
<comment type="function">
    <text evidence="1">Responsible for the formation of the pyrimidine heterocycle in the thiamine biosynthesis pathway. Catalyzes the formation of hydroxymethylpyrimidine phosphate (HMP-P) from histidine and pyridoxal phosphate (PLP). The protein uses PLP and the active site histidine to form HMP-P, generating an inactive enzyme. The enzyme can only undergo a single turnover, which suggests it is a suicide enzyme.</text>
</comment>
<sequence length="350" mass="40415">MSKCFAVLLLLVFNTQIQALEKVTFQLKWTHQFQFAGYYMAKEKGFYQEEGLDVVIVPADPNNPNADFRVLYGQAQFGVFHSGLLKQRLEGKPFVALAALLQSSPYCWMVKADSNIYVPRDFQGKRLSHLGHTENGELLMMLQRAGVSTENMRLYSGSDPLQDFIAGKFDAMQVYSTNEPYIVQQQGVETREICPKQFGLNVYADVLFTTETVLENRPELVKRFRRASLKGWRYAMLHLEESLAVTKAQYATHKSLEQLAFEAEKLSEFIKVAGIPIGKMSTAKWQWIAQLYHLDLNQFHEHKDDFIYSQVKHEQVSWSWVLIIAAILTVVCIPMYIHLIFSRKHHQHLR</sequence>
<dbReference type="Pfam" id="PF09084">
    <property type="entry name" value="NMT1"/>
    <property type="match status" value="1"/>
</dbReference>
<keyword evidence="8" id="KW-0784">Thiamine biosynthesis</keyword>
<keyword evidence="9" id="KW-0408">Iron</keyword>
<dbReference type="GO" id="GO:0009228">
    <property type="term" value="P:thiamine biosynthetic process"/>
    <property type="evidence" value="ECO:0007669"/>
    <property type="project" value="UniProtKB-KW"/>
</dbReference>
<keyword evidence="12" id="KW-0812">Transmembrane</keyword>
<comment type="catalytic activity">
    <reaction evidence="11">
        <text>N(6)-(pyridoxal phosphate)-L-lysyl-[4-amino-5-hydroxymethyl-2-methylpyrimidine phosphate synthase] + L-histidyl-[4-amino-5-hydroxymethyl-2-methylpyrimidine phosphate synthase] + 2 Fe(3+) + 4 H2O = L-lysyl-[4-amino-5-hydroxymethyl-2-methylpyrimidine phosphate synthase] + (2S)-2-amino-5-hydroxy-4-oxopentanoyl-[4-amino-5-hydroxymethyl-2-methylpyrimidine phosphate synthase] + 4-amino-2-methyl-5-(phosphooxymethyl)pyrimidine + 3-oxopropanoate + 2 Fe(2+) + 2 H(+)</text>
        <dbReference type="Rhea" id="RHEA:65756"/>
        <dbReference type="Rhea" id="RHEA-COMP:16892"/>
        <dbReference type="Rhea" id="RHEA-COMP:16893"/>
        <dbReference type="Rhea" id="RHEA-COMP:16894"/>
        <dbReference type="Rhea" id="RHEA-COMP:16895"/>
        <dbReference type="ChEBI" id="CHEBI:15377"/>
        <dbReference type="ChEBI" id="CHEBI:15378"/>
        <dbReference type="ChEBI" id="CHEBI:29033"/>
        <dbReference type="ChEBI" id="CHEBI:29034"/>
        <dbReference type="ChEBI" id="CHEBI:29969"/>
        <dbReference type="ChEBI" id="CHEBI:29979"/>
        <dbReference type="ChEBI" id="CHEBI:33190"/>
        <dbReference type="ChEBI" id="CHEBI:58354"/>
        <dbReference type="ChEBI" id="CHEBI:143915"/>
        <dbReference type="ChEBI" id="CHEBI:157692"/>
    </reaction>
    <physiologicalReaction direction="left-to-right" evidence="11">
        <dbReference type="Rhea" id="RHEA:65757"/>
    </physiologicalReaction>
</comment>
<dbReference type="OrthoDB" id="9180959at2"/>
<proteinExistence type="inferred from homology"/>
<dbReference type="Proteomes" id="UP000228621">
    <property type="component" value="Unassembled WGS sequence"/>
</dbReference>
<evidence type="ECO:0000256" key="1">
    <source>
        <dbReference type="ARBA" id="ARBA00003469"/>
    </source>
</evidence>
<comment type="subunit">
    <text evidence="4">Homodimer.</text>
</comment>